<feature type="domain" description="HNH nuclease" evidence="1">
    <location>
        <begin position="75"/>
        <end position="113"/>
    </location>
</feature>
<dbReference type="EMBL" id="WWCL01000005">
    <property type="protein sequence ID" value="MYN47461.1"/>
    <property type="molecule type" value="Genomic_DNA"/>
</dbReference>
<accession>A0A845I5Q3</accession>
<gene>
    <name evidence="2" type="ORF">GTP23_20665</name>
</gene>
<evidence type="ECO:0000313" key="2">
    <source>
        <dbReference type="EMBL" id="MYN47461.1"/>
    </source>
</evidence>
<organism evidence="2 3">
    <name type="scientific">Duganella fentianensis</name>
    <dbReference type="NCBI Taxonomy" id="2692177"/>
    <lineage>
        <taxon>Bacteria</taxon>
        <taxon>Pseudomonadati</taxon>
        <taxon>Pseudomonadota</taxon>
        <taxon>Betaproteobacteria</taxon>
        <taxon>Burkholderiales</taxon>
        <taxon>Oxalobacteraceae</taxon>
        <taxon>Telluria group</taxon>
        <taxon>Duganella</taxon>
    </lineage>
</organism>
<keyword evidence="3" id="KW-1185">Reference proteome</keyword>
<dbReference type="RefSeq" id="WP_161036870.1">
    <property type="nucleotide sequence ID" value="NZ_WWCL01000005.1"/>
</dbReference>
<dbReference type="Pfam" id="PF13392">
    <property type="entry name" value="HNH_3"/>
    <property type="match status" value="1"/>
</dbReference>
<reference evidence="2" key="1">
    <citation type="submission" date="2019-12" db="EMBL/GenBank/DDBJ databases">
        <title>Novel species isolated from a subtropical stream in China.</title>
        <authorList>
            <person name="Lu H."/>
        </authorList>
    </citation>
    <scope>NUCLEOTIDE SEQUENCE [LARGE SCALE GENOMIC DNA]</scope>
    <source>
        <strain evidence="2">FT93W</strain>
    </source>
</reference>
<evidence type="ECO:0000313" key="3">
    <source>
        <dbReference type="Proteomes" id="UP000444316"/>
    </source>
</evidence>
<protein>
    <recommendedName>
        <fullName evidence="1">HNH nuclease domain-containing protein</fullName>
    </recommendedName>
</protein>
<evidence type="ECO:0000259" key="1">
    <source>
        <dbReference type="Pfam" id="PF13392"/>
    </source>
</evidence>
<dbReference type="SUPFAM" id="SSF54060">
    <property type="entry name" value="His-Me finger endonucleases"/>
    <property type="match status" value="1"/>
</dbReference>
<proteinExistence type="predicted"/>
<dbReference type="InterPro" id="IPR003615">
    <property type="entry name" value="HNH_nuc"/>
</dbReference>
<dbReference type="AlphaFoldDB" id="A0A845I5Q3"/>
<dbReference type="Proteomes" id="UP000444316">
    <property type="component" value="Unassembled WGS sequence"/>
</dbReference>
<dbReference type="InterPro" id="IPR044925">
    <property type="entry name" value="His-Me_finger_sf"/>
</dbReference>
<name>A0A845I5Q3_9BURK</name>
<sequence length="146" mass="15933">MELLIILIGVLAIATVYSIGVAAAKPVQGSDFYKVSKDGRVLAAGRRKIHAVRPKVTPHGLQVKLRNGKRTGEFLVHHLVAEAHLPNPAGHSHVRHRDGNPRNNKVSNLVWIKAPVAELAAEEVTRPDDSAARDALRRPFEISISL</sequence>
<comment type="caution">
    <text evidence="2">The sequence shown here is derived from an EMBL/GenBank/DDBJ whole genome shotgun (WGS) entry which is preliminary data.</text>
</comment>
<dbReference type="Gene3D" id="3.90.75.20">
    <property type="match status" value="1"/>
</dbReference>